<dbReference type="InterPro" id="IPR004410">
    <property type="entry name" value="Malonyl_CoA-ACP_transAc_FabD"/>
</dbReference>
<dbReference type="SUPFAM" id="SSF55048">
    <property type="entry name" value="Probable ACP-binding domain of malonyl-CoA ACP transacylase"/>
    <property type="match status" value="2"/>
</dbReference>
<dbReference type="GO" id="GO:0004314">
    <property type="term" value="F:[acyl-carrier-protein] S-malonyltransferase activity"/>
    <property type="evidence" value="ECO:0007669"/>
    <property type="project" value="UniProtKB-EC"/>
</dbReference>
<dbReference type="NCBIfam" id="TIGR00128">
    <property type="entry name" value="fabD"/>
    <property type="match status" value="1"/>
</dbReference>
<dbReference type="InterPro" id="IPR014043">
    <property type="entry name" value="Acyl_transferase_dom"/>
</dbReference>
<evidence type="ECO:0000256" key="2">
    <source>
        <dbReference type="ARBA" id="ARBA00013258"/>
    </source>
</evidence>
<keyword evidence="3" id="KW-0808">Transferase</keyword>
<dbReference type="Gene3D" id="3.40.366.10">
    <property type="entry name" value="Malonyl-Coenzyme A Acyl Carrier Protein, domain 2"/>
    <property type="match status" value="2"/>
</dbReference>
<dbReference type="SUPFAM" id="SSF52151">
    <property type="entry name" value="FabD/lysophospholipase-like"/>
    <property type="match status" value="2"/>
</dbReference>
<evidence type="ECO:0000256" key="5">
    <source>
        <dbReference type="ARBA" id="ARBA00048462"/>
    </source>
</evidence>
<accession>E5FNE1</accession>
<evidence type="ECO:0000256" key="1">
    <source>
        <dbReference type="ARBA" id="ARBA00008217"/>
    </source>
</evidence>
<feature type="domain" description="Malonyl-CoA:ACP transacylase (MAT)" evidence="6">
    <location>
        <begin position="14"/>
        <end position="312"/>
    </location>
</feature>
<feature type="domain" description="Malonyl-CoA:ACP transacylase (MAT)" evidence="6">
    <location>
        <begin position="339"/>
        <end position="621"/>
    </location>
</feature>
<comment type="similarity">
    <text evidence="1">Belongs to the FabD family.</text>
</comment>
<dbReference type="InterPro" id="IPR016036">
    <property type="entry name" value="Malonyl_transacylase_ACP-bd"/>
</dbReference>
<evidence type="ECO:0000259" key="6">
    <source>
        <dbReference type="SMART" id="SM00827"/>
    </source>
</evidence>
<dbReference type="AlphaFoldDB" id="E5FNE1"/>
<dbReference type="EC" id="2.3.1.39" evidence="2"/>
<comment type="catalytic activity">
    <reaction evidence="5">
        <text>holo-[ACP] + malonyl-CoA = malonyl-[ACP] + CoA</text>
        <dbReference type="Rhea" id="RHEA:41792"/>
        <dbReference type="Rhea" id="RHEA-COMP:9623"/>
        <dbReference type="Rhea" id="RHEA-COMP:9685"/>
        <dbReference type="ChEBI" id="CHEBI:57287"/>
        <dbReference type="ChEBI" id="CHEBI:57384"/>
        <dbReference type="ChEBI" id="CHEBI:64479"/>
        <dbReference type="ChEBI" id="CHEBI:78449"/>
        <dbReference type="EC" id="2.3.1.39"/>
    </reaction>
</comment>
<organism evidence="7">
    <name type="scientific">Sorangium cellulosum</name>
    <name type="common">Polyangium cellulosum</name>
    <dbReference type="NCBI Taxonomy" id="56"/>
    <lineage>
        <taxon>Bacteria</taxon>
        <taxon>Pseudomonadati</taxon>
        <taxon>Myxococcota</taxon>
        <taxon>Polyangia</taxon>
        <taxon>Polyangiales</taxon>
        <taxon>Polyangiaceae</taxon>
        <taxon>Sorangium</taxon>
    </lineage>
</organism>
<protein>
    <recommendedName>
        <fullName evidence="2">[acyl-carrier-protein] S-malonyltransferase</fullName>
        <ecNumber evidence="2">2.3.1.39</ecNumber>
    </recommendedName>
</protein>
<dbReference type="InterPro" id="IPR001227">
    <property type="entry name" value="Ac_transferase_dom_sf"/>
</dbReference>
<keyword evidence="4" id="KW-0012">Acyltransferase</keyword>
<dbReference type="EMBL" id="HM584908">
    <property type="protein sequence ID" value="ADN68489.1"/>
    <property type="molecule type" value="Genomic_DNA"/>
</dbReference>
<dbReference type="PANTHER" id="PTHR42681">
    <property type="entry name" value="MALONYL-COA-ACYL CARRIER PROTEIN TRANSACYLASE, MITOCHONDRIAL"/>
    <property type="match status" value="1"/>
</dbReference>
<dbReference type="Gene3D" id="3.30.70.250">
    <property type="entry name" value="Malonyl-CoA ACP transacylase, ACP-binding"/>
    <property type="match status" value="1"/>
</dbReference>
<sequence length="623" mass="68406">MRSGTVSTTKTIFMFSGQGSHYFQMGQELYERQATFRRWMDRLDVVTRDLSGASVVEALYKRGHGKGDLFDRTLLSHPALFMVEYALARALLEAGVEPGMVLGASLGTFTAATIAGCLDVEDGLKAAIQHAKALESTCEPGAMIAVLAPLRLCEDASLHRYGELAAVNFDGNFVLSVRTHDVSAVQEILRGRGVTFRRLPVSFAFHSRWMDPAETSFKRHMRSVITRRGDLPLVCCARSQPLDALSDERLWRATRDPIRFQDTLRRLEASGPHQYVDMDPAGTLATFVKYNLAQTPSASKFHAVFSPFGQAMERFATLIETLAARRAPAVSVASPIAFMFPGQGSQKRGMGAGLFDSVPQYRAVEKDVDALLGYSLRALCLEDPKNVLSDSQFTQPALYMVNALHYYQLLAEGARPDYIAGHSLGEYNALHAAGAFDLLTGLRLVKRRGELMSQAKKGGMAAVIDMDERGIRKVLEENDLGTIDIANFNSPGQIVISGPLDDISRAKSIFERSGARSFIPLPVGAAFHSRYVADAARAFADFLAPMTFAPLQLPVISNVTARPYEAGNPSVAIKSLLVEQITRPVRWMQSVEYLIDKGVRDFREVGPGNVLTRLVNKIHKLAA</sequence>
<gene>
    <name evidence="7" type="primary">sorO</name>
</gene>
<proteinExistence type="inferred from homology"/>
<dbReference type="GO" id="GO:0006633">
    <property type="term" value="P:fatty acid biosynthetic process"/>
    <property type="evidence" value="ECO:0007669"/>
    <property type="project" value="TreeGrafter"/>
</dbReference>
<evidence type="ECO:0000256" key="4">
    <source>
        <dbReference type="ARBA" id="ARBA00023315"/>
    </source>
</evidence>
<reference evidence="7" key="1">
    <citation type="journal article" date="2010" name="ChemBioChem">
        <title>Analysis of the sorangicin gene cluster reinforces the utility of a combined phylogenetic/retrobiosynthetic analysis for deciphering natural product assembly by trans-AT PKS.</title>
        <authorList>
            <person name="Irschik H."/>
            <person name="Kopp M."/>
            <person name="Weissman K.J."/>
            <person name="Buntin K."/>
            <person name="Piel J."/>
            <person name="Muller R."/>
        </authorList>
    </citation>
    <scope>NUCLEOTIDE SEQUENCE</scope>
    <source>
        <strain evidence="7">So ce12</strain>
    </source>
</reference>
<evidence type="ECO:0000313" key="7">
    <source>
        <dbReference type="EMBL" id="ADN68489.1"/>
    </source>
</evidence>
<name>E5FNE1_SORCE</name>
<dbReference type="FunFam" id="3.30.70.250:FF:000001">
    <property type="entry name" value="Malonyl CoA-acyl carrier protein transacylase"/>
    <property type="match status" value="1"/>
</dbReference>
<dbReference type="InterPro" id="IPR050858">
    <property type="entry name" value="Mal-CoA-ACP_Trans/PKS_FabD"/>
</dbReference>
<evidence type="ECO:0000256" key="3">
    <source>
        <dbReference type="ARBA" id="ARBA00022679"/>
    </source>
</evidence>
<dbReference type="GO" id="GO:0005829">
    <property type="term" value="C:cytosol"/>
    <property type="evidence" value="ECO:0007669"/>
    <property type="project" value="TreeGrafter"/>
</dbReference>
<dbReference type="Pfam" id="PF00698">
    <property type="entry name" value="Acyl_transf_1"/>
    <property type="match status" value="2"/>
</dbReference>
<dbReference type="SMART" id="SM00827">
    <property type="entry name" value="PKS_AT"/>
    <property type="match status" value="2"/>
</dbReference>
<dbReference type="InterPro" id="IPR016035">
    <property type="entry name" value="Acyl_Trfase/lysoPLipase"/>
</dbReference>
<dbReference type="PANTHER" id="PTHR42681:SF1">
    <property type="entry name" value="MALONYL-COA-ACYL CARRIER PROTEIN TRANSACYLASE, MITOCHONDRIAL"/>
    <property type="match status" value="1"/>
</dbReference>